<dbReference type="RefSeq" id="WP_132000141.1">
    <property type="nucleotide sequence ID" value="NZ_SLWQ01000014.1"/>
</dbReference>
<dbReference type="OrthoDB" id="9810950at2"/>
<feature type="domain" description="Diacylglycerol glucosyltransferase N-terminal" evidence="6">
    <location>
        <begin position="16"/>
        <end position="182"/>
    </location>
</feature>
<keyword evidence="3" id="KW-0328">Glycosyltransferase</keyword>
<dbReference type="InterPro" id="IPR009695">
    <property type="entry name" value="Diacylglyc_glucosyltr_N"/>
</dbReference>
<comment type="caution">
    <text evidence="7">The sequence shown here is derived from an EMBL/GenBank/DDBJ whole genome shotgun (WGS) entry which is preliminary data.</text>
</comment>
<dbReference type="PANTHER" id="PTHR43025">
    <property type="entry name" value="MONOGALACTOSYLDIACYLGLYCEROL SYNTHASE"/>
    <property type="match status" value="1"/>
</dbReference>
<dbReference type="InterPro" id="IPR007235">
    <property type="entry name" value="Glyco_trans_28_C"/>
</dbReference>
<dbReference type="PANTHER" id="PTHR43025:SF3">
    <property type="entry name" value="MONOGALACTOSYLDIACYLGLYCEROL SYNTHASE 1, CHLOROPLASTIC"/>
    <property type="match status" value="1"/>
</dbReference>
<evidence type="ECO:0000256" key="2">
    <source>
        <dbReference type="ARBA" id="ARBA00006962"/>
    </source>
</evidence>
<dbReference type="GO" id="GO:0016758">
    <property type="term" value="F:hexosyltransferase activity"/>
    <property type="evidence" value="ECO:0007669"/>
    <property type="project" value="InterPro"/>
</dbReference>
<protein>
    <submittedName>
        <fullName evidence="7">Processive 1,2-diacylglycerol beta-glucosyltransferase</fullName>
    </submittedName>
</protein>
<dbReference type="Proteomes" id="UP000294862">
    <property type="component" value="Unassembled WGS sequence"/>
</dbReference>
<evidence type="ECO:0000259" key="6">
    <source>
        <dbReference type="Pfam" id="PF06925"/>
    </source>
</evidence>
<reference evidence="7 8" key="1">
    <citation type="journal article" date="2015" name="Stand. Genomic Sci.">
        <title>Genomic Encyclopedia of Bacterial and Archaeal Type Strains, Phase III: the genomes of soil and plant-associated and newly described type strains.</title>
        <authorList>
            <person name="Whitman W.B."/>
            <person name="Woyke T."/>
            <person name="Klenk H.P."/>
            <person name="Zhou Y."/>
            <person name="Lilburn T.G."/>
            <person name="Beck B.J."/>
            <person name="De Vos P."/>
            <person name="Vandamme P."/>
            <person name="Eisen J.A."/>
            <person name="Garrity G."/>
            <person name="Hugenholtz P."/>
            <person name="Kyrpides N.C."/>
        </authorList>
    </citation>
    <scope>NUCLEOTIDE SEQUENCE [LARGE SCALE GENOMIC DNA]</scope>
    <source>
        <strain evidence="7 8">A3</strain>
    </source>
</reference>
<gene>
    <name evidence="7" type="ORF">EV148_11439</name>
</gene>
<dbReference type="EMBL" id="SLWQ01000014">
    <property type="protein sequence ID" value="TCO36117.1"/>
    <property type="molecule type" value="Genomic_DNA"/>
</dbReference>
<dbReference type="AlphaFoldDB" id="A0A4R2HXN0"/>
<sequence length="375" mass="40794">MTRRLLLLSVSAGAGHVRAAEALRAAAADCDVEVLHLDVMQHVPRAFRVLYTDLYLKLVEHSPATWAMLYRIMDRTPPGAPAARLRRAIERLHTLDLRREIARFAPDVVVCTHFLPAELLMRERSRGRLACPVHVVVTDFDLHGMWVVPDMAAWFAASDEVAFRMRARGLDAARIHVTGIPIMPAFAQPHDRAACAAEFGIDPARRAILLMGGGAGLGGLDEVAARLLALDADFQLVALAGRNAKALEALQALAARHPRRLLAQGFTDKVDRLMHACDLVITKPGGLTTSECLALGKPMIVHAPIPGQEERNCDYLLEQGAAQKAVDAVALEYRVRELVADPSRLARLAARSAAIGRPHAARDVLARVLEARGIG</sequence>
<evidence type="ECO:0000313" key="8">
    <source>
        <dbReference type="Proteomes" id="UP000294862"/>
    </source>
</evidence>
<comment type="similarity">
    <text evidence="2">Belongs to the glycosyltransferase 28 family.</text>
</comment>
<dbReference type="InterPro" id="IPR050519">
    <property type="entry name" value="Glycosyltransf_28_UgtP"/>
</dbReference>
<dbReference type="Gene3D" id="3.40.50.2000">
    <property type="entry name" value="Glycogen Phosphorylase B"/>
    <property type="match status" value="1"/>
</dbReference>
<evidence type="ECO:0000313" key="7">
    <source>
        <dbReference type="EMBL" id="TCO36117.1"/>
    </source>
</evidence>
<accession>A0A4R2HXN0</accession>
<dbReference type="Pfam" id="PF04101">
    <property type="entry name" value="Glyco_tran_28_C"/>
    <property type="match status" value="1"/>
</dbReference>
<evidence type="ECO:0000256" key="4">
    <source>
        <dbReference type="ARBA" id="ARBA00022679"/>
    </source>
</evidence>
<proteinExistence type="inferred from homology"/>
<evidence type="ECO:0000256" key="3">
    <source>
        <dbReference type="ARBA" id="ARBA00022676"/>
    </source>
</evidence>
<comment type="subcellular location">
    <subcellularLocation>
        <location evidence="1">Membrane</location>
    </subcellularLocation>
</comment>
<dbReference type="GO" id="GO:0009247">
    <property type="term" value="P:glycolipid biosynthetic process"/>
    <property type="evidence" value="ECO:0007669"/>
    <property type="project" value="InterPro"/>
</dbReference>
<keyword evidence="8" id="KW-1185">Reference proteome</keyword>
<name>A0A4R2HXN0_9GAMM</name>
<keyword evidence="4 7" id="KW-0808">Transferase</keyword>
<evidence type="ECO:0000259" key="5">
    <source>
        <dbReference type="Pfam" id="PF04101"/>
    </source>
</evidence>
<dbReference type="Pfam" id="PF06925">
    <property type="entry name" value="MGDG_synth"/>
    <property type="match status" value="1"/>
</dbReference>
<organism evidence="7 8">
    <name type="scientific">Dokdonella fugitiva</name>
    <dbReference type="NCBI Taxonomy" id="328517"/>
    <lineage>
        <taxon>Bacteria</taxon>
        <taxon>Pseudomonadati</taxon>
        <taxon>Pseudomonadota</taxon>
        <taxon>Gammaproteobacteria</taxon>
        <taxon>Lysobacterales</taxon>
        <taxon>Rhodanobacteraceae</taxon>
        <taxon>Dokdonella</taxon>
    </lineage>
</organism>
<dbReference type="GO" id="GO:0016020">
    <property type="term" value="C:membrane"/>
    <property type="evidence" value="ECO:0007669"/>
    <property type="project" value="UniProtKB-SubCell"/>
</dbReference>
<evidence type="ECO:0000256" key="1">
    <source>
        <dbReference type="ARBA" id="ARBA00004370"/>
    </source>
</evidence>
<feature type="domain" description="Glycosyl transferase family 28 C-terminal" evidence="5">
    <location>
        <begin position="210"/>
        <end position="352"/>
    </location>
</feature>
<dbReference type="SUPFAM" id="SSF53756">
    <property type="entry name" value="UDP-Glycosyltransferase/glycogen phosphorylase"/>
    <property type="match status" value="1"/>
</dbReference>